<dbReference type="InterPro" id="IPR036691">
    <property type="entry name" value="Endo/exonu/phosph_ase_sf"/>
</dbReference>
<dbReference type="EMBL" id="JAAIUW010000010">
    <property type="protein sequence ID" value="KAF7812949.1"/>
    <property type="molecule type" value="Genomic_DNA"/>
</dbReference>
<keyword evidence="1" id="KW-0548">Nucleotidyltransferase</keyword>
<dbReference type="PANTHER" id="PTHR33710">
    <property type="entry name" value="BNAC02G09200D PROTEIN"/>
    <property type="match status" value="1"/>
</dbReference>
<name>A0A834SZH5_9FABA</name>
<evidence type="ECO:0000313" key="2">
    <source>
        <dbReference type="Proteomes" id="UP000634136"/>
    </source>
</evidence>
<protein>
    <submittedName>
        <fullName evidence="1">Reverse transcriptase</fullName>
    </submittedName>
</protein>
<dbReference type="SUPFAM" id="SSF56219">
    <property type="entry name" value="DNase I-like"/>
    <property type="match status" value="1"/>
</dbReference>
<reference evidence="1" key="1">
    <citation type="submission" date="2020-09" db="EMBL/GenBank/DDBJ databases">
        <title>Genome-Enabled Discovery of Anthraquinone Biosynthesis in Senna tora.</title>
        <authorList>
            <person name="Kang S.-H."/>
            <person name="Pandey R.P."/>
            <person name="Lee C.-M."/>
            <person name="Sim J.-S."/>
            <person name="Jeong J.-T."/>
            <person name="Choi B.-S."/>
            <person name="Jung M."/>
            <person name="Ginzburg D."/>
            <person name="Zhao K."/>
            <person name="Won S.Y."/>
            <person name="Oh T.-J."/>
            <person name="Yu Y."/>
            <person name="Kim N.-H."/>
            <person name="Lee O.R."/>
            <person name="Lee T.-H."/>
            <person name="Bashyal P."/>
            <person name="Kim T.-S."/>
            <person name="Lee W.-H."/>
            <person name="Kawkins C."/>
            <person name="Kim C.-K."/>
            <person name="Kim J.S."/>
            <person name="Ahn B.O."/>
            <person name="Rhee S.Y."/>
            <person name="Sohng J.K."/>
        </authorList>
    </citation>
    <scope>NUCLEOTIDE SEQUENCE</scope>
    <source>
        <tissue evidence="1">Leaf</tissue>
    </source>
</reference>
<organism evidence="1 2">
    <name type="scientific">Senna tora</name>
    <dbReference type="NCBI Taxonomy" id="362788"/>
    <lineage>
        <taxon>Eukaryota</taxon>
        <taxon>Viridiplantae</taxon>
        <taxon>Streptophyta</taxon>
        <taxon>Embryophyta</taxon>
        <taxon>Tracheophyta</taxon>
        <taxon>Spermatophyta</taxon>
        <taxon>Magnoliopsida</taxon>
        <taxon>eudicotyledons</taxon>
        <taxon>Gunneridae</taxon>
        <taxon>Pentapetalae</taxon>
        <taxon>rosids</taxon>
        <taxon>fabids</taxon>
        <taxon>Fabales</taxon>
        <taxon>Fabaceae</taxon>
        <taxon>Caesalpinioideae</taxon>
        <taxon>Cassia clade</taxon>
        <taxon>Senna</taxon>
    </lineage>
</organism>
<proteinExistence type="predicted"/>
<evidence type="ECO:0000313" key="1">
    <source>
        <dbReference type="EMBL" id="KAF7812949.1"/>
    </source>
</evidence>
<keyword evidence="1" id="KW-0808">Transferase</keyword>
<dbReference type="Proteomes" id="UP000634136">
    <property type="component" value="Unassembled WGS sequence"/>
</dbReference>
<keyword evidence="2" id="KW-1185">Reference proteome</keyword>
<comment type="caution">
    <text evidence="1">The sequence shown here is derived from an EMBL/GenBank/DDBJ whole genome shotgun (WGS) entry which is preliminary data.</text>
</comment>
<gene>
    <name evidence="1" type="ORF">G2W53_033925</name>
</gene>
<dbReference type="OrthoDB" id="1433094at2759"/>
<keyword evidence="1" id="KW-0695">RNA-directed DNA polymerase</keyword>
<dbReference type="Gene3D" id="3.60.10.10">
    <property type="entry name" value="Endonuclease/exonuclease/phosphatase"/>
    <property type="match status" value="1"/>
</dbReference>
<accession>A0A834SZH5</accession>
<dbReference type="AlphaFoldDB" id="A0A834SZH5"/>
<dbReference type="GO" id="GO:0003964">
    <property type="term" value="F:RNA-directed DNA polymerase activity"/>
    <property type="evidence" value="ECO:0007669"/>
    <property type="project" value="UniProtKB-KW"/>
</dbReference>
<sequence length="526" mass="58717">MVLLLRVRLEFWRSLNHLAPKDSSHWICIGDLNDISSQSEKLGGRINPSSKFFNLQNFMIEFDMIDMGFKGSLYTWSNGRAENRNVKERLDRSLCNLSCRMAFPRAQVFHLPFLCFDHCPIVLNLNYVDIKTPKVFKFEAIWIKHPDYPDLIKDSWLALNENASSMPLPLVENLDMCRSSLVKWSSKALPNNVSLLKKLFSQLEDVLASEVGGFFSNLFSACGPRDMEDILLFVGLVISAEDNVLLSRDVSAEEIKCAAFQLGKLKAPGPDGYSGVFFQNAWQQVGDHVVKMVQDFFSSDCDVRSINETDIVLIPKEKGGRGDLRGIKLARSAPVLSHCFFTDDSIFSLQATRQNCLMMKWILDAYSKASGQLTNLDKSCIFFSPNTPNDIRDDLASIFGVPLASCPGKYLGVPEPGKRAGIGVIFRDSRGCMLDGCSSSVFASSSFMDISGTGVASQWDSSIIVQDIVNLKDHFNSVSFRWIPRQCNLATDWLAKVAVKRMCHIGWVSSPPSSLALLLMKDSSCE</sequence>
<dbReference type="PANTHER" id="PTHR33710:SF77">
    <property type="entry name" value="DNASE I-LIKE SUPERFAMILY PROTEIN"/>
    <property type="match status" value="1"/>
</dbReference>